<dbReference type="Proteomes" id="UP000225954">
    <property type="component" value="Segment"/>
</dbReference>
<dbReference type="Gene3D" id="3.70.10.10">
    <property type="match status" value="1"/>
</dbReference>
<proteinExistence type="predicted"/>
<accession>A0A0N7GFC6</accession>
<evidence type="ECO:0000313" key="1">
    <source>
        <dbReference type="EMBL" id="ALH46233.1"/>
    </source>
</evidence>
<sequence>MLDALKFVKGTIGREDKLNPALNHFRLSGGRITGQNAVYNLSAPINTDIEATPRGPDFSKAIEKAGDKVVSLAMLENGKLLVKASKMRVNVDCTTEPFHTIQPEGASFWLAPNFIETVKRLLPFVSKDNRKAWASGMLLDGQTLSATDNVSLVQARLGEEFAPPIPVVIPEPTLKELVRIKEAPRYAAVSQRSITFYYGEGERWLSSVVLPNDWPDLTKFFMQRQEAPQIGEDFWQAVEDMSVFTGDDDDLFLSAACISTSREADAGAHVDGQYPVPMPMRVSCKHLLLLKTFANTIAFGQYPAPMQFYGENIRGVFVGRVMQ</sequence>
<evidence type="ECO:0000313" key="2">
    <source>
        <dbReference type="Proteomes" id="UP000225954"/>
    </source>
</evidence>
<organism evidence="1 2">
    <name type="scientific">Pseudomonas phage POR1</name>
    <dbReference type="NCBI Taxonomy" id="1718594"/>
    <lineage>
        <taxon>Viruses</taxon>
        <taxon>Duplodnaviria</taxon>
        <taxon>Heunggongvirae</taxon>
        <taxon>Uroviricota</taxon>
        <taxon>Caudoviricetes</taxon>
        <taxon>Porunavirus</taxon>
        <taxon>Porunavirus POR1</taxon>
    </lineage>
</organism>
<dbReference type="Gene3D" id="3.10.150.10">
    <property type="entry name" value="DNA Polymerase III, subunit A, domain 2"/>
    <property type="match status" value="1"/>
</dbReference>
<gene>
    <name evidence="1" type="ORF">POR1_28</name>
</gene>
<name>A0A0N7GFC6_9CAUD</name>
<reference evidence="1 2" key="1">
    <citation type="journal article" date="2016" name="Genome Announc.">
        <title>Genome Sequences of Pseudomonas oryzihabitans Phage POR1 and Pseudomonas aeruginosa Phage PAE1.</title>
        <authorList>
            <person name="Dyson Z.A."/>
            <person name="Seviour R.J."/>
            <person name="Tucci J."/>
            <person name="Petrovski S."/>
        </authorList>
    </citation>
    <scope>NUCLEOTIDE SEQUENCE [LARGE SCALE GENOMIC DNA]</scope>
</reference>
<keyword evidence="2" id="KW-1185">Reference proteome</keyword>
<protein>
    <submittedName>
        <fullName evidence="1">Putative DNA polymerase beta subunit</fullName>
    </submittedName>
</protein>
<dbReference type="EMBL" id="KT716399">
    <property type="protein sequence ID" value="ALH46233.1"/>
    <property type="molecule type" value="Genomic_DNA"/>
</dbReference>